<keyword evidence="1" id="KW-0812">Transmembrane</keyword>
<keyword evidence="1" id="KW-0472">Membrane</keyword>
<proteinExistence type="predicted"/>
<feature type="transmembrane region" description="Helical" evidence="1">
    <location>
        <begin position="20"/>
        <end position="39"/>
    </location>
</feature>
<gene>
    <name evidence="2" type="ORF">BWX42_09140</name>
</gene>
<dbReference type="EMBL" id="MUYF01000003">
    <property type="protein sequence ID" value="OOL81843.1"/>
    <property type="molecule type" value="Genomic_DNA"/>
</dbReference>
<organism evidence="2 3">
    <name type="scientific">Dolosigranulum pigrum</name>
    <dbReference type="NCBI Taxonomy" id="29394"/>
    <lineage>
        <taxon>Bacteria</taxon>
        <taxon>Bacillati</taxon>
        <taxon>Bacillota</taxon>
        <taxon>Bacilli</taxon>
        <taxon>Lactobacillales</taxon>
        <taxon>Carnobacteriaceae</taxon>
        <taxon>Dolosigranulum</taxon>
    </lineage>
</organism>
<keyword evidence="1" id="KW-1133">Transmembrane helix</keyword>
<comment type="caution">
    <text evidence="2">The sequence shown here is derived from an EMBL/GenBank/DDBJ whole genome shotgun (WGS) entry which is preliminary data.</text>
</comment>
<feature type="transmembrane region" description="Helical" evidence="1">
    <location>
        <begin position="51"/>
        <end position="73"/>
    </location>
</feature>
<feature type="transmembrane region" description="Helical" evidence="1">
    <location>
        <begin position="94"/>
        <end position="119"/>
    </location>
</feature>
<accession>A0A1S8KQC4</accession>
<protein>
    <submittedName>
        <fullName evidence="2">Multidrug ABC transporter permease</fullName>
    </submittedName>
</protein>
<name>A0A1S8KQC4_9LACT</name>
<feature type="transmembrane region" description="Helical" evidence="1">
    <location>
        <begin position="166"/>
        <end position="191"/>
    </location>
</feature>
<sequence>MMRFLRLCWFHFKLYTKNSYFVWLPISSTISIFLLQYLGAYASGTLASSNIWLISGTFGMWASTTTAAGSIGFQRYMGTLQYIVNTRIDDRVSVAAAITPASTYGLLAYLVALVMSVILRVGIHGLTIGTVLAIISLWLSALIMSLFIAAFFVFTPNAMTYEELIMIPILLLSGLFSLQLVQLPIFSVFQWLLPLATPIKFLLTEAVEFDILPWLSSLVLWSGLSWWLSSVLLKRANITGQIGGFRCVYN</sequence>
<evidence type="ECO:0000313" key="3">
    <source>
        <dbReference type="Proteomes" id="UP000190409"/>
    </source>
</evidence>
<feature type="transmembrane region" description="Helical" evidence="1">
    <location>
        <begin position="211"/>
        <end position="233"/>
    </location>
</feature>
<evidence type="ECO:0000313" key="2">
    <source>
        <dbReference type="EMBL" id="OOL81843.1"/>
    </source>
</evidence>
<dbReference type="Proteomes" id="UP000190409">
    <property type="component" value="Unassembled WGS sequence"/>
</dbReference>
<dbReference type="AlphaFoldDB" id="A0A1S8KQC4"/>
<reference evidence="2 3" key="1">
    <citation type="submission" date="2017-01" db="EMBL/GenBank/DDBJ databases">
        <title>Complete Genome Sequence of Dolosigranulum pigrum isolated from a Patient with interstitial lung disease.</title>
        <authorList>
            <person name="Mukhopadhyay R."/>
            <person name="Joaquin J."/>
            <person name="Hogue R."/>
            <person name="Fitzgerald S."/>
            <person name="Jospin G."/>
            <person name="Eisen J.A."/>
            <person name="Chaturvedi V."/>
        </authorList>
    </citation>
    <scope>NUCLEOTIDE SEQUENCE [LARGE SCALE GENOMIC DNA]</scope>
    <source>
        <strain evidence="2 3">15S00348</strain>
    </source>
</reference>
<feature type="transmembrane region" description="Helical" evidence="1">
    <location>
        <begin position="131"/>
        <end position="154"/>
    </location>
</feature>
<evidence type="ECO:0000256" key="1">
    <source>
        <dbReference type="SAM" id="Phobius"/>
    </source>
</evidence>